<dbReference type="AlphaFoldDB" id="G3I2X1"/>
<evidence type="ECO:0000259" key="1">
    <source>
        <dbReference type="Pfam" id="PF05018"/>
    </source>
</evidence>
<organism evidence="2 3">
    <name type="scientific">Cricetulus griseus</name>
    <name type="common">Chinese hamster</name>
    <name type="synonym">Cricetulus barabensis griseus</name>
    <dbReference type="NCBI Taxonomy" id="10029"/>
    <lineage>
        <taxon>Eukaryota</taxon>
        <taxon>Metazoa</taxon>
        <taxon>Chordata</taxon>
        <taxon>Craniata</taxon>
        <taxon>Vertebrata</taxon>
        <taxon>Euteleostomi</taxon>
        <taxon>Mammalia</taxon>
        <taxon>Eutheria</taxon>
        <taxon>Euarchontoglires</taxon>
        <taxon>Glires</taxon>
        <taxon>Rodentia</taxon>
        <taxon>Myomorpha</taxon>
        <taxon>Muroidea</taxon>
        <taxon>Cricetidae</taxon>
        <taxon>Cricetinae</taxon>
        <taxon>Cricetulus</taxon>
    </lineage>
</organism>
<dbReference type="InParanoid" id="G3I2X1"/>
<accession>G3I2X1</accession>
<dbReference type="STRING" id="10029.G3I2X1"/>
<dbReference type="PANTHER" id="PTHR12458">
    <property type="entry name" value="ORF PROTEIN"/>
    <property type="match status" value="1"/>
</dbReference>
<sequence length="309" mass="35417">MGRPCAPSPPPSGIVGRMMAHQPWYLVCYEQKVRNGHIKRITDNDIQSLVLEIEGTNVSTTYITCPADPKKTLGIKLPFLVMIIKNLKKYFTFEVQVLDDKNVRRRFRASNYQSTTRVKPFICTMPMRLDDGWNQIQFNLSDFTRRAYGTNYIETLRVQIHANCRIRRVYFSDRLYSEDELPAEFKLYLPVQNKAKPTNKLAGTRPDFLKHFQGFRQFPNHAVALAKKLLMSQKKDLHSCCTDEDIEAILMVTERCEDPVHLMEVLCHSRSCVVIPLPQGLDLAVAVTAVVSYHVAAYCLTFPSLKVEG</sequence>
<proteinExistence type="predicted"/>
<dbReference type="InterPro" id="IPR007714">
    <property type="entry name" value="CFA20_dom"/>
</dbReference>
<dbReference type="FunCoup" id="G3I2X1">
    <property type="interactions" value="1327"/>
</dbReference>
<reference evidence="3" key="1">
    <citation type="journal article" date="2011" name="Nat. Biotechnol.">
        <title>The genomic sequence of the Chinese hamster ovary (CHO)-K1 cell line.</title>
        <authorList>
            <person name="Xu X."/>
            <person name="Nagarajan H."/>
            <person name="Lewis N.E."/>
            <person name="Pan S."/>
            <person name="Cai Z."/>
            <person name="Liu X."/>
            <person name="Chen W."/>
            <person name="Xie M."/>
            <person name="Wang W."/>
            <person name="Hammond S."/>
            <person name="Andersen M.R."/>
            <person name="Neff N."/>
            <person name="Passarelli B."/>
            <person name="Koh W."/>
            <person name="Fan H.C."/>
            <person name="Wang J."/>
            <person name="Gui Y."/>
            <person name="Lee K.H."/>
            <person name="Betenbaugh M.J."/>
            <person name="Quake S.R."/>
            <person name="Famili I."/>
            <person name="Palsson B.O."/>
            <person name="Wang J."/>
        </authorList>
    </citation>
    <scope>NUCLEOTIDE SEQUENCE [LARGE SCALE GENOMIC DNA]</scope>
    <source>
        <strain evidence="3">CHO K1 cell line</strain>
    </source>
</reference>
<dbReference type="EMBL" id="JH001151">
    <property type="protein sequence ID" value="EGW01745.1"/>
    <property type="molecule type" value="Genomic_DNA"/>
</dbReference>
<dbReference type="eggNOG" id="KOG3213">
    <property type="taxonomic scope" value="Eukaryota"/>
</dbReference>
<dbReference type="InterPro" id="IPR040441">
    <property type="entry name" value="CFA20/CFAP20DC"/>
</dbReference>
<dbReference type="PaxDb" id="10029-XP_007637333.1"/>
<feature type="domain" description="CFA20" evidence="1">
    <location>
        <begin position="29"/>
        <end position="188"/>
    </location>
</feature>
<dbReference type="Proteomes" id="UP000001075">
    <property type="component" value="Unassembled WGS sequence"/>
</dbReference>
<gene>
    <name evidence="2" type="ORF">I79_017766</name>
</gene>
<dbReference type="Pfam" id="PF05018">
    <property type="entry name" value="CFA20_dom"/>
    <property type="match status" value="1"/>
</dbReference>
<name>G3I2X1_CRIGR</name>
<protein>
    <submittedName>
        <fullName evidence="2">UPF0468 protein C16orf80-like</fullName>
    </submittedName>
</protein>
<evidence type="ECO:0000313" key="2">
    <source>
        <dbReference type="EMBL" id="EGW01745.1"/>
    </source>
</evidence>
<evidence type="ECO:0000313" key="3">
    <source>
        <dbReference type="Proteomes" id="UP000001075"/>
    </source>
</evidence>